<dbReference type="Pfam" id="PF01636">
    <property type="entry name" value="APH"/>
    <property type="match status" value="1"/>
</dbReference>
<keyword evidence="3" id="KW-1185">Reference proteome</keyword>
<evidence type="ECO:0000313" key="2">
    <source>
        <dbReference type="EMBL" id="MFC3284697.1"/>
    </source>
</evidence>
<organism evidence="2 3">
    <name type="scientific">Litchfieldella rifensis</name>
    <dbReference type="NCBI Taxonomy" id="762643"/>
    <lineage>
        <taxon>Bacteria</taxon>
        <taxon>Pseudomonadati</taxon>
        <taxon>Pseudomonadota</taxon>
        <taxon>Gammaproteobacteria</taxon>
        <taxon>Oceanospirillales</taxon>
        <taxon>Halomonadaceae</taxon>
        <taxon>Litchfieldella</taxon>
    </lineage>
</organism>
<comment type="caution">
    <text evidence="2">The sequence shown here is derived from an EMBL/GenBank/DDBJ whole genome shotgun (WGS) entry which is preliminary data.</text>
</comment>
<dbReference type="Gene3D" id="3.90.1200.10">
    <property type="match status" value="1"/>
</dbReference>
<accession>A0ABV7LQS0</accession>
<dbReference type="Proteomes" id="UP001595579">
    <property type="component" value="Unassembled WGS sequence"/>
</dbReference>
<evidence type="ECO:0000259" key="1">
    <source>
        <dbReference type="Pfam" id="PF01636"/>
    </source>
</evidence>
<sequence length="350" mass="39771">MSQAAPTERLDRLRHWIAHRHALAPAEVSLCLAAGDASFRRYFRLALPDGDTRMVMDAPPAQESDNSHRFVAIARDWHQAGLPVPRLYEADQEAGFLELEDLGDSALQQHFAGVDAPPTLAWHERAIELLERLQNRAPATALPAYDEALLDRELSLFPEWCLERLLGIAPPPEWPALRRRLIDDALNQPRVVVHRDFDAMNLMVHDDGLYLIDFQDAVAGPLTYDLISLLRGRYCRFDEPRFAAWVETFRQHAIRDGRLPAEIDARIFRRQADAMAAQRTLKVLGIFCRLTLRDHKIGYLSRLPHFLAHLQDSLAPWPAFADFRVWLDTTFAPALRGELQCRGISDGGTP</sequence>
<gene>
    <name evidence="2" type="ORF">ACFOEV_13935</name>
</gene>
<proteinExistence type="predicted"/>
<dbReference type="SUPFAM" id="SSF56112">
    <property type="entry name" value="Protein kinase-like (PK-like)"/>
    <property type="match status" value="1"/>
</dbReference>
<evidence type="ECO:0000313" key="3">
    <source>
        <dbReference type="Proteomes" id="UP001595579"/>
    </source>
</evidence>
<name>A0ABV7LQS0_9GAMM</name>
<dbReference type="RefSeq" id="WP_386774923.1">
    <property type="nucleotide sequence ID" value="NZ_JBHRUG010000027.1"/>
</dbReference>
<feature type="domain" description="Aminoglycoside phosphotransferase" evidence="1">
    <location>
        <begin position="33"/>
        <end position="251"/>
    </location>
</feature>
<reference evidence="3" key="1">
    <citation type="journal article" date="2019" name="Int. J. Syst. Evol. Microbiol.">
        <title>The Global Catalogue of Microorganisms (GCM) 10K type strain sequencing project: providing services to taxonomists for standard genome sequencing and annotation.</title>
        <authorList>
            <consortium name="The Broad Institute Genomics Platform"/>
            <consortium name="The Broad Institute Genome Sequencing Center for Infectious Disease"/>
            <person name="Wu L."/>
            <person name="Ma J."/>
        </authorList>
    </citation>
    <scope>NUCLEOTIDE SEQUENCE [LARGE SCALE GENOMIC DNA]</scope>
    <source>
        <strain evidence="3">CECT 7698</strain>
    </source>
</reference>
<dbReference type="InterPro" id="IPR002575">
    <property type="entry name" value="Aminoglycoside_PTrfase"/>
</dbReference>
<protein>
    <submittedName>
        <fullName evidence="2">Aminoglycoside phosphotransferase family protein</fullName>
    </submittedName>
</protein>
<dbReference type="Gene3D" id="3.30.200.20">
    <property type="entry name" value="Phosphorylase Kinase, domain 1"/>
    <property type="match status" value="1"/>
</dbReference>
<dbReference type="InterPro" id="IPR011009">
    <property type="entry name" value="Kinase-like_dom_sf"/>
</dbReference>
<dbReference type="EMBL" id="JBHRUG010000027">
    <property type="protein sequence ID" value="MFC3284697.1"/>
    <property type="molecule type" value="Genomic_DNA"/>
</dbReference>